<evidence type="ECO:0000313" key="1">
    <source>
        <dbReference type="EMBL" id="CAG7650854.1"/>
    </source>
</evidence>
<reference evidence="1" key="1">
    <citation type="submission" date="2021-06" db="EMBL/GenBank/DDBJ databases">
        <authorList>
            <person name="Arsene-Ploetze F."/>
        </authorList>
    </citation>
    <scope>NUCLEOTIDE SEQUENCE</scope>
    <source>
        <strain evidence="1">SBRY1</strain>
    </source>
</reference>
<name>A0A9W4H4I6_9ACTN</name>
<proteinExistence type="predicted"/>
<evidence type="ECO:0000313" key="2">
    <source>
        <dbReference type="Proteomes" id="UP001153328"/>
    </source>
</evidence>
<protein>
    <submittedName>
        <fullName evidence="1">Uncharacterized protein</fullName>
    </submittedName>
</protein>
<comment type="caution">
    <text evidence="1">The sequence shown here is derived from an EMBL/GenBank/DDBJ whole genome shotgun (WGS) entry which is preliminary data.</text>
</comment>
<organism evidence="1 2">
    <name type="scientific">Actinacidiphila bryophytorum</name>
    <dbReference type="NCBI Taxonomy" id="1436133"/>
    <lineage>
        <taxon>Bacteria</taxon>
        <taxon>Bacillati</taxon>
        <taxon>Actinomycetota</taxon>
        <taxon>Actinomycetes</taxon>
        <taxon>Kitasatosporales</taxon>
        <taxon>Streptomycetaceae</taxon>
        <taxon>Actinacidiphila</taxon>
    </lineage>
</organism>
<dbReference type="AlphaFoldDB" id="A0A9W4H4I6"/>
<keyword evidence="2" id="KW-1185">Reference proteome</keyword>
<gene>
    <name evidence="1" type="ORF">SBRY_50462</name>
</gene>
<accession>A0A9W4H4I6</accession>
<sequence length="211" mass="22787">MPSRQPSAATPQSRRGLAAGGRAVRAFALQDHDGAVQRFGDLRQIRGGGAAPAGFDLAHQLLGNANQLGEPPLRQAVPLARPGHGFRLLVQPAGTLPPTPAPYLSGHLPTVVVSCTFGPQEFPDPLTAARPPAPARERIHQGQATPRLGVRRQLTKLRLVLVRIVHFDAQITTWQPFEPRLDQGVFRSVGMLHGVGDQLRHDQFSHLGEPL</sequence>
<dbReference type="EMBL" id="CAJVAX010000019">
    <property type="protein sequence ID" value="CAG7650854.1"/>
    <property type="molecule type" value="Genomic_DNA"/>
</dbReference>
<dbReference type="Proteomes" id="UP001153328">
    <property type="component" value="Unassembled WGS sequence"/>
</dbReference>